<dbReference type="EMBL" id="JAVRER010000008">
    <property type="protein sequence ID" value="MDT0415226.1"/>
    <property type="molecule type" value="Genomic_DNA"/>
</dbReference>
<name>A0ABD5E2L4_9ACTN</name>
<dbReference type="Proteomes" id="UP001183607">
    <property type="component" value="Unassembled WGS sequence"/>
</dbReference>
<evidence type="ECO:0000259" key="3">
    <source>
        <dbReference type="Pfam" id="PF14016"/>
    </source>
</evidence>
<sequence length="223" mass="21869">MTNARTRTGLLATVALAGVLGLAGCGVGGDDDAAAPAANTSAAGTEGSSDPQPSASEDRADESPGSGDPTAATEADSPSPDADVPRSDCTAPDLKVKLVAKGSEMNSEYYDLQLTNTGGRCAVRGYAGLSLLDGSGKQIGKPATRSQDGGTGGNVVLDNGDSAHAVVKTPGKGVTGGDCAAEPARIKVYAPGNTKAVTSSTTAGIRVCGGTLTTGPLSTSFPR</sequence>
<protein>
    <submittedName>
        <fullName evidence="4">DUF4232 domain-containing protein</fullName>
    </submittedName>
</protein>
<feature type="domain" description="DUF4232" evidence="3">
    <location>
        <begin position="89"/>
        <end position="217"/>
    </location>
</feature>
<feature type="signal peptide" evidence="2">
    <location>
        <begin position="1"/>
        <end position="17"/>
    </location>
</feature>
<feature type="chain" id="PRO_5044882916" evidence="2">
    <location>
        <begin position="18"/>
        <end position="223"/>
    </location>
</feature>
<comment type="caution">
    <text evidence="4">The sequence shown here is derived from an EMBL/GenBank/DDBJ whole genome shotgun (WGS) entry which is preliminary data.</text>
</comment>
<keyword evidence="2" id="KW-0732">Signal</keyword>
<gene>
    <name evidence="4" type="ORF">RM574_06935</name>
</gene>
<evidence type="ECO:0000256" key="1">
    <source>
        <dbReference type="SAM" id="MobiDB-lite"/>
    </source>
</evidence>
<dbReference type="Pfam" id="PF14016">
    <property type="entry name" value="DUF4232"/>
    <property type="match status" value="1"/>
</dbReference>
<evidence type="ECO:0000313" key="5">
    <source>
        <dbReference type="Proteomes" id="UP001183607"/>
    </source>
</evidence>
<feature type="region of interest" description="Disordered" evidence="1">
    <location>
        <begin position="28"/>
        <end position="90"/>
    </location>
</feature>
<reference evidence="5" key="1">
    <citation type="submission" date="2023-07" db="EMBL/GenBank/DDBJ databases">
        <title>30 novel species of actinomycetes from the DSMZ collection.</title>
        <authorList>
            <person name="Nouioui I."/>
        </authorList>
    </citation>
    <scope>NUCLEOTIDE SEQUENCE [LARGE SCALE GENOMIC DNA]</scope>
    <source>
        <strain evidence="5">DSM 41982</strain>
    </source>
</reference>
<dbReference type="AlphaFoldDB" id="A0ABD5E2L4"/>
<evidence type="ECO:0000256" key="2">
    <source>
        <dbReference type="SAM" id="SignalP"/>
    </source>
</evidence>
<feature type="compositionally biased region" description="Low complexity" evidence="1">
    <location>
        <begin position="34"/>
        <end position="45"/>
    </location>
</feature>
<dbReference type="PROSITE" id="PS51257">
    <property type="entry name" value="PROKAR_LIPOPROTEIN"/>
    <property type="match status" value="1"/>
</dbReference>
<proteinExistence type="predicted"/>
<dbReference type="InterPro" id="IPR025326">
    <property type="entry name" value="DUF4232"/>
</dbReference>
<evidence type="ECO:0000313" key="4">
    <source>
        <dbReference type="EMBL" id="MDT0415226.1"/>
    </source>
</evidence>
<accession>A0ABD5E2L4</accession>
<organism evidence="4 5">
    <name type="scientific">Streptomyces evansiae</name>
    <dbReference type="NCBI Taxonomy" id="3075535"/>
    <lineage>
        <taxon>Bacteria</taxon>
        <taxon>Bacillati</taxon>
        <taxon>Actinomycetota</taxon>
        <taxon>Actinomycetes</taxon>
        <taxon>Kitasatosporales</taxon>
        <taxon>Streptomycetaceae</taxon>
        <taxon>Streptomyces</taxon>
    </lineage>
</organism>
<feature type="compositionally biased region" description="Polar residues" evidence="1">
    <location>
        <begin position="46"/>
        <end position="55"/>
    </location>
</feature>
<dbReference type="RefSeq" id="WP_311676780.1">
    <property type="nucleotide sequence ID" value="NZ_JAVRER010000008.1"/>
</dbReference>